<dbReference type="AlphaFoldDB" id="A0A835ZMB4"/>
<feature type="region of interest" description="Disordered" evidence="1">
    <location>
        <begin position="66"/>
        <end position="86"/>
    </location>
</feature>
<evidence type="ECO:0000313" key="3">
    <source>
        <dbReference type="Proteomes" id="UP000664991"/>
    </source>
</evidence>
<reference evidence="2 3" key="1">
    <citation type="submission" date="2020-12" db="EMBL/GenBank/DDBJ databases">
        <title>De novo assembly of Tibetan sheep genome.</title>
        <authorList>
            <person name="Li X."/>
        </authorList>
    </citation>
    <scope>NUCLEOTIDE SEQUENCE [LARGE SCALE GENOMIC DNA]</scope>
    <source>
        <tissue evidence="2">Heart</tissue>
    </source>
</reference>
<dbReference type="Proteomes" id="UP000664991">
    <property type="component" value="Chromosome 26"/>
</dbReference>
<gene>
    <name evidence="2" type="ORF">JEQ12_013234</name>
</gene>
<protein>
    <submittedName>
        <fullName evidence="2">Uncharacterized protein</fullName>
    </submittedName>
</protein>
<accession>A0A835ZMB4</accession>
<organism evidence="2 3">
    <name type="scientific">Ovis aries</name>
    <name type="common">Sheep</name>
    <dbReference type="NCBI Taxonomy" id="9940"/>
    <lineage>
        <taxon>Eukaryota</taxon>
        <taxon>Metazoa</taxon>
        <taxon>Chordata</taxon>
        <taxon>Craniata</taxon>
        <taxon>Vertebrata</taxon>
        <taxon>Euteleostomi</taxon>
        <taxon>Mammalia</taxon>
        <taxon>Eutheria</taxon>
        <taxon>Laurasiatheria</taxon>
        <taxon>Artiodactyla</taxon>
        <taxon>Ruminantia</taxon>
        <taxon>Pecora</taxon>
        <taxon>Bovidae</taxon>
        <taxon>Caprinae</taxon>
        <taxon>Ovis</taxon>
    </lineage>
</organism>
<evidence type="ECO:0000313" key="2">
    <source>
        <dbReference type="EMBL" id="KAG5194437.1"/>
    </source>
</evidence>
<evidence type="ECO:0000256" key="1">
    <source>
        <dbReference type="SAM" id="MobiDB-lite"/>
    </source>
</evidence>
<feature type="compositionally biased region" description="Basic and acidic residues" evidence="1">
    <location>
        <begin position="154"/>
        <end position="168"/>
    </location>
</feature>
<proteinExistence type="predicted"/>
<name>A0A835ZMB4_SHEEP</name>
<sequence>MLAAPWPGWAIRRESHRVWLPPSAKRTDLLPALRTNPLPEPLRLSPLEKTSRKAALPWGTEVGMEPRALDTAPSSTSHSQARDKIEGNANANAEWLKGQCKAASGLFCSSPLGSTVARAARCPLPRAAGSSKDDPELRGWLYGFKARRHHPRKGGKEEGHHQDEKEEQAVDTALTSVVLLR</sequence>
<dbReference type="EMBL" id="JAEMGP010000026">
    <property type="protein sequence ID" value="KAG5194437.1"/>
    <property type="molecule type" value="Genomic_DNA"/>
</dbReference>
<feature type="region of interest" description="Disordered" evidence="1">
    <location>
        <begin position="147"/>
        <end position="174"/>
    </location>
</feature>
<comment type="caution">
    <text evidence="2">The sequence shown here is derived from an EMBL/GenBank/DDBJ whole genome shotgun (WGS) entry which is preliminary data.</text>
</comment>